<dbReference type="EMBL" id="FP929130">
    <property type="protein sequence ID" value="CBX97176.1"/>
    <property type="molecule type" value="Genomic_DNA"/>
</dbReference>
<dbReference type="AlphaFoldDB" id="E4ZZR0"/>
<gene>
    <name evidence="1" type="ORF">LEMA_uP103070.1</name>
</gene>
<reference evidence="2" key="1">
    <citation type="journal article" date="2011" name="Nat. Commun.">
        <title>Effector diversification within compartments of the Leptosphaeria maculans genome affected by Repeat-Induced Point mutations.</title>
        <authorList>
            <person name="Rouxel T."/>
            <person name="Grandaubert J."/>
            <person name="Hane J.K."/>
            <person name="Hoede C."/>
            <person name="van de Wouw A.P."/>
            <person name="Couloux A."/>
            <person name="Dominguez V."/>
            <person name="Anthouard V."/>
            <person name="Bally P."/>
            <person name="Bourras S."/>
            <person name="Cozijnsen A.J."/>
            <person name="Ciuffetti L.M."/>
            <person name="Degrave A."/>
            <person name="Dilmaghani A."/>
            <person name="Duret L."/>
            <person name="Fudal I."/>
            <person name="Goodwin S.B."/>
            <person name="Gout L."/>
            <person name="Glaser N."/>
            <person name="Linglin J."/>
            <person name="Kema G.H.J."/>
            <person name="Lapalu N."/>
            <person name="Lawrence C.B."/>
            <person name="May K."/>
            <person name="Meyer M."/>
            <person name="Ollivier B."/>
            <person name="Poulain J."/>
            <person name="Schoch C.L."/>
            <person name="Simon A."/>
            <person name="Spatafora J.W."/>
            <person name="Stachowiak A."/>
            <person name="Turgeon B.G."/>
            <person name="Tyler B.M."/>
            <person name="Vincent D."/>
            <person name="Weissenbach J."/>
            <person name="Amselem J."/>
            <person name="Quesneville H."/>
            <person name="Oliver R.P."/>
            <person name="Wincker P."/>
            <person name="Balesdent M.-H."/>
            <person name="Howlett B.J."/>
        </authorList>
    </citation>
    <scope>NUCLEOTIDE SEQUENCE [LARGE SCALE GENOMIC DNA]</scope>
    <source>
        <strain evidence="2">JN3 / isolate v23.1.3 / race Av1-4-5-6-7-8</strain>
    </source>
</reference>
<evidence type="ECO:0000313" key="2">
    <source>
        <dbReference type="Proteomes" id="UP000002668"/>
    </source>
</evidence>
<dbReference type="Proteomes" id="UP000002668">
    <property type="component" value="Genome"/>
</dbReference>
<protein>
    <submittedName>
        <fullName evidence="1">Predicted protein</fullName>
    </submittedName>
</protein>
<accession>E4ZZR0</accession>
<keyword evidence="2" id="KW-1185">Reference proteome</keyword>
<dbReference type="HOGENOM" id="CLU_2722671_0_0_1"/>
<sequence>MHMPMHRKIHMVCRVPSRRRERVWVSNTPYILDSQDMATPLNAMQENTITSGMMKIHACAWAQEKTFHPHLS</sequence>
<dbReference type="VEuPathDB" id="FungiDB:LEMA_uP103070.1"/>
<organism evidence="2">
    <name type="scientific">Leptosphaeria maculans (strain JN3 / isolate v23.1.3 / race Av1-4-5-6-7-8)</name>
    <name type="common">Blackleg fungus</name>
    <name type="synonym">Phoma lingam</name>
    <dbReference type="NCBI Taxonomy" id="985895"/>
    <lineage>
        <taxon>Eukaryota</taxon>
        <taxon>Fungi</taxon>
        <taxon>Dikarya</taxon>
        <taxon>Ascomycota</taxon>
        <taxon>Pezizomycotina</taxon>
        <taxon>Dothideomycetes</taxon>
        <taxon>Pleosporomycetidae</taxon>
        <taxon>Pleosporales</taxon>
        <taxon>Pleosporineae</taxon>
        <taxon>Leptosphaeriaceae</taxon>
        <taxon>Plenodomus</taxon>
        <taxon>Plenodomus lingam/Leptosphaeria maculans species complex</taxon>
    </lineage>
</organism>
<evidence type="ECO:0000313" key="1">
    <source>
        <dbReference type="EMBL" id="CBX97176.1"/>
    </source>
</evidence>
<dbReference type="InParanoid" id="E4ZZR0"/>
<name>E4ZZR0_LEPMJ</name>
<proteinExistence type="predicted"/>